<evidence type="ECO:0000256" key="7">
    <source>
        <dbReference type="RuleBase" id="RU003653"/>
    </source>
</evidence>
<dbReference type="GO" id="GO:0005829">
    <property type="term" value="C:cytosol"/>
    <property type="evidence" value="ECO:0007669"/>
    <property type="project" value="TreeGrafter"/>
</dbReference>
<dbReference type="NCBIfam" id="TIGR00500">
    <property type="entry name" value="met_pdase_I"/>
    <property type="match status" value="1"/>
</dbReference>
<organism evidence="9 10">
    <name type="scientific">Velamenicoccus archaeovorus</name>
    <dbReference type="NCBI Taxonomy" id="1930593"/>
    <lineage>
        <taxon>Bacteria</taxon>
        <taxon>Pseudomonadati</taxon>
        <taxon>Candidatus Omnitrophota</taxon>
        <taxon>Candidatus Velamenicoccus</taxon>
    </lineage>
</organism>
<evidence type="ECO:0000256" key="6">
    <source>
        <dbReference type="HAMAP-Rule" id="MF_01974"/>
    </source>
</evidence>
<evidence type="ECO:0000256" key="1">
    <source>
        <dbReference type="ARBA" id="ARBA00002521"/>
    </source>
</evidence>
<dbReference type="HAMAP" id="MF_01974">
    <property type="entry name" value="MetAP_1"/>
    <property type="match status" value="1"/>
</dbReference>
<comment type="subunit">
    <text evidence="6">Monomer.</text>
</comment>
<feature type="binding site" evidence="6">
    <location>
        <position position="232"/>
    </location>
    <ligand>
        <name>a divalent metal cation</name>
        <dbReference type="ChEBI" id="CHEBI:60240"/>
        <label>1</label>
    </ligand>
</feature>
<dbReference type="GO" id="GO:0046872">
    <property type="term" value="F:metal ion binding"/>
    <property type="evidence" value="ECO:0007669"/>
    <property type="project" value="UniProtKB-UniRule"/>
</dbReference>
<evidence type="ECO:0000313" key="9">
    <source>
        <dbReference type="EMBL" id="QAT16808.1"/>
    </source>
</evidence>
<keyword evidence="2 6" id="KW-0031">Aminopeptidase</keyword>
<dbReference type="Gene3D" id="3.90.230.10">
    <property type="entry name" value="Creatinase/methionine aminopeptidase superfamily"/>
    <property type="match status" value="1"/>
</dbReference>
<dbReference type="AlphaFoldDB" id="A0A410P406"/>
<evidence type="ECO:0000256" key="2">
    <source>
        <dbReference type="ARBA" id="ARBA00022438"/>
    </source>
</evidence>
<evidence type="ECO:0000256" key="3">
    <source>
        <dbReference type="ARBA" id="ARBA00022670"/>
    </source>
</evidence>
<comment type="cofactor">
    <cofactor evidence="6">
        <name>Co(2+)</name>
        <dbReference type="ChEBI" id="CHEBI:48828"/>
    </cofactor>
    <cofactor evidence="6">
        <name>Zn(2+)</name>
        <dbReference type="ChEBI" id="CHEBI:29105"/>
    </cofactor>
    <cofactor evidence="6">
        <name>Mn(2+)</name>
        <dbReference type="ChEBI" id="CHEBI:29035"/>
    </cofactor>
    <cofactor evidence="6">
        <name>Fe(2+)</name>
        <dbReference type="ChEBI" id="CHEBI:29033"/>
    </cofactor>
    <text evidence="6">Binds 2 divalent metal cations per subunit. Has a high-affinity and a low affinity metal-binding site. The true nature of the physiological cofactor is under debate. The enzyme is active with cobalt, zinc, manganese or divalent iron ions. Most likely, methionine aminopeptidases function as mononuclear Fe(2+)-metalloproteases under physiological conditions, and the catalytically relevant metal-binding site has been assigned to the histidine-containing high-affinity site.</text>
</comment>
<feature type="binding site" evidence="6">
    <location>
        <position position="94"/>
    </location>
    <ligand>
        <name>a divalent metal cation</name>
        <dbReference type="ChEBI" id="CHEBI:60240"/>
        <label>1</label>
    </ligand>
</feature>
<protein>
    <recommendedName>
        <fullName evidence="6 7">Methionine aminopeptidase</fullName>
        <shortName evidence="6">MAP</shortName>
        <shortName evidence="6">MetAP</shortName>
        <ecNumber evidence="6 7">3.4.11.18</ecNumber>
    </recommendedName>
    <alternativeName>
        <fullName evidence="6">Peptidase M</fullName>
    </alternativeName>
</protein>
<feature type="binding site" evidence="6">
    <location>
        <position position="168"/>
    </location>
    <ligand>
        <name>a divalent metal cation</name>
        <dbReference type="ChEBI" id="CHEBI:60240"/>
        <label>2</label>
        <note>catalytic</note>
    </ligand>
</feature>
<dbReference type="Pfam" id="PF00557">
    <property type="entry name" value="Peptidase_M24"/>
    <property type="match status" value="1"/>
</dbReference>
<dbReference type="InterPro" id="IPR001714">
    <property type="entry name" value="Pept_M24_MAP"/>
</dbReference>
<feature type="binding site" evidence="6">
    <location>
        <position position="175"/>
    </location>
    <ligand>
        <name>substrate</name>
    </ligand>
</feature>
<dbReference type="GO" id="GO:0070006">
    <property type="term" value="F:metalloaminopeptidase activity"/>
    <property type="evidence" value="ECO:0007669"/>
    <property type="project" value="UniProtKB-UniRule"/>
</dbReference>
<dbReference type="KEGG" id="vai:BU251_03195"/>
<sequence length="247" mass="26941">MIPIKACQEIDKMQGGGQILAKIMAELAAMVSAGVTTKELDEKAGDLIRSFGAASAFKGYHGYPADACISVNEEVVHGIPGRRRLKEGDIVSIDIGIKHDGFFLDMAQTFPVGRIDTMRRRLIETAKGALEEAIKVFKHGNRLVDISRVVQVHVETRGFSVVRDFVGHGIGRALHEEPQIPNYVTKGESPLLETGMVFAIEPMINAGSWEVKVLDDGWTAVTKDKQPSAHFEHTVALTDKGPVVLTQ</sequence>
<keyword evidence="5 6" id="KW-0378">Hydrolase</keyword>
<dbReference type="CDD" id="cd01086">
    <property type="entry name" value="MetAP1"/>
    <property type="match status" value="1"/>
</dbReference>
<feature type="binding site" evidence="6">
    <location>
        <position position="232"/>
    </location>
    <ligand>
        <name>a divalent metal cation</name>
        <dbReference type="ChEBI" id="CHEBI:60240"/>
        <label>2</label>
        <note>catalytic</note>
    </ligand>
</feature>
<accession>A0A410P406</accession>
<dbReference type="InterPro" id="IPR002467">
    <property type="entry name" value="Pept_M24A_MAP1"/>
</dbReference>
<comment type="similarity">
    <text evidence="6">Belongs to the peptidase M24A family. Methionine aminopeptidase type 1 subfamily.</text>
</comment>
<dbReference type="Proteomes" id="UP000287243">
    <property type="component" value="Chromosome"/>
</dbReference>
<keyword evidence="4 6" id="KW-0479">Metal-binding</keyword>
<dbReference type="PROSITE" id="PS00680">
    <property type="entry name" value="MAP_1"/>
    <property type="match status" value="1"/>
</dbReference>
<keyword evidence="10" id="KW-1185">Reference proteome</keyword>
<dbReference type="RefSeq" id="WP_128699447.1">
    <property type="nucleotide sequence ID" value="NZ_CP019384.1"/>
</dbReference>
<evidence type="ECO:0000256" key="4">
    <source>
        <dbReference type="ARBA" id="ARBA00022723"/>
    </source>
</evidence>
<feature type="binding site" evidence="6">
    <location>
        <position position="105"/>
    </location>
    <ligand>
        <name>a divalent metal cation</name>
        <dbReference type="ChEBI" id="CHEBI:60240"/>
        <label>1</label>
    </ligand>
</feature>
<dbReference type="PANTHER" id="PTHR43330:SF27">
    <property type="entry name" value="METHIONINE AMINOPEPTIDASE"/>
    <property type="match status" value="1"/>
</dbReference>
<dbReference type="InterPro" id="IPR036005">
    <property type="entry name" value="Creatinase/aminopeptidase-like"/>
</dbReference>
<dbReference type="InterPro" id="IPR000994">
    <property type="entry name" value="Pept_M24"/>
</dbReference>
<keyword evidence="3 6" id="KW-0645">Protease</keyword>
<reference evidence="9 10" key="1">
    <citation type="submission" date="2017-01" db="EMBL/GenBank/DDBJ databases">
        <title>First insights into the biology of 'candidatus Vampirococcus archaeovorus'.</title>
        <authorList>
            <person name="Kizina J."/>
            <person name="Jordan S."/>
            <person name="Stueber K."/>
            <person name="Reinhardt R."/>
            <person name="Harder J."/>
        </authorList>
    </citation>
    <scope>NUCLEOTIDE SEQUENCE [LARGE SCALE GENOMIC DNA]</scope>
    <source>
        <strain evidence="9 10">LiM</strain>
    </source>
</reference>
<feature type="binding site" evidence="6">
    <location>
        <position position="77"/>
    </location>
    <ligand>
        <name>substrate</name>
    </ligand>
</feature>
<comment type="catalytic activity">
    <reaction evidence="6 7">
        <text>Release of N-terminal amino acids, preferentially methionine, from peptides and arylamides.</text>
        <dbReference type="EC" id="3.4.11.18"/>
    </reaction>
</comment>
<dbReference type="EMBL" id="CP019384">
    <property type="protein sequence ID" value="QAT16808.1"/>
    <property type="molecule type" value="Genomic_DNA"/>
</dbReference>
<name>A0A410P406_VELA1</name>
<dbReference type="GO" id="GO:0004239">
    <property type="term" value="F:initiator methionyl aminopeptidase activity"/>
    <property type="evidence" value="ECO:0007669"/>
    <property type="project" value="UniProtKB-UniRule"/>
</dbReference>
<dbReference type="GO" id="GO:0006508">
    <property type="term" value="P:proteolysis"/>
    <property type="evidence" value="ECO:0007669"/>
    <property type="project" value="UniProtKB-KW"/>
</dbReference>
<dbReference type="PRINTS" id="PR00599">
    <property type="entry name" value="MAPEPTIDASE"/>
</dbReference>
<evidence type="ECO:0000256" key="5">
    <source>
        <dbReference type="ARBA" id="ARBA00022801"/>
    </source>
</evidence>
<feature type="binding site" evidence="6">
    <location>
        <position position="201"/>
    </location>
    <ligand>
        <name>a divalent metal cation</name>
        <dbReference type="ChEBI" id="CHEBI:60240"/>
        <label>2</label>
        <note>catalytic</note>
    </ligand>
</feature>
<dbReference type="OrthoDB" id="9802055at2"/>
<evidence type="ECO:0000313" key="10">
    <source>
        <dbReference type="Proteomes" id="UP000287243"/>
    </source>
</evidence>
<evidence type="ECO:0000259" key="8">
    <source>
        <dbReference type="Pfam" id="PF00557"/>
    </source>
</evidence>
<comment type="function">
    <text evidence="1 6">Removes the N-terminal methionine from nascent proteins. The N-terminal methionine is often cleaved when the second residue in the primary sequence is small and uncharged (Met-Ala-, Cys, Gly, Pro, Ser, Thr, or Val). Requires deformylation of the N(alpha)-formylated initiator methionine before it can be hydrolyzed.</text>
</comment>
<feature type="domain" description="Peptidase M24" evidence="8">
    <location>
        <begin position="12"/>
        <end position="239"/>
    </location>
</feature>
<dbReference type="EC" id="3.4.11.18" evidence="6 7"/>
<feature type="binding site" evidence="6">
    <location>
        <position position="105"/>
    </location>
    <ligand>
        <name>a divalent metal cation</name>
        <dbReference type="ChEBI" id="CHEBI:60240"/>
        <label>2</label>
        <note>catalytic</note>
    </ligand>
</feature>
<proteinExistence type="inferred from homology"/>
<dbReference type="SUPFAM" id="SSF55920">
    <property type="entry name" value="Creatinase/aminopeptidase"/>
    <property type="match status" value="1"/>
</dbReference>
<dbReference type="PANTHER" id="PTHR43330">
    <property type="entry name" value="METHIONINE AMINOPEPTIDASE"/>
    <property type="match status" value="1"/>
</dbReference>
<gene>
    <name evidence="6" type="primary">map</name>
    <name evidence="9" type="ORF">BU251_03195</name>
</gene>